<dbReference type="AlphaFoldDB" id="A0A2T4DE92"/>
<proteinExistence type="predicted"/>
<gene>
    <name evidence="2" type="ORF">C9994_14420</name>
</gene>
<organism evidence="2 3">
    <name type="scientific">Marivirga lumbricoides</name>
    <dbReference type="NCBI Taxonomy" id="1046115"/>
    <lineage>
        <taxon>Bacteria</taxon>
        <taxon>Pseudomonadati</taxon>
        <taxon>Bacteroidota</taxon>
        <taxon>Cytophagia</taxon>
        <taxon>Cytophagales</taxon>
        <taxon>Marivirgaceae</taxon>
        <taxon>Marivirga</taxon>
    </lineage>
</organism>
<protein>
    <recommendedName>
        <fullName evidence="1">Peptidase S24/S26A/S26B/S26C domain-containing protein</fullName>
    </recommendedName>
</protein>
<reference evidence="2 3" key="1">
    <citation type="submission" date="2018-03" db="EMBL/GenBank/DDBJ databases">
        <title>Cross-interface Injection: A General Nanoliter Liquid Handling Method Applied to Single Cells Genome Amplification Automated Nanoliter Liquid Handling Applied to Single Cell Multiple Displacement Amplification.</title>
        <authorList>
            <person name="Yun J."/>
            <person name="Xu P."/>
            <person name="Xu J."/>
            <person name="Dai X."/>
            <person name="Wang Y."/>
            <person name="Zheng X."/>
            <person name="Cao C."/>
            <person name="Yi Q."/>
            <person name="Zhu Y."/>
            <person name="Wang L."/>
            <person name="Dong Z."/>
            <person name="Huang Y."/>
            <person name="Huang L."/>
            <person name="Du W."/>
        </authorList>
    </citation>
    <scope>NUCLEOTIDE SEQUENCE [LARGE SCALE GENOMIC DNA]</scope>
    <source>
        <strain evidence="2 3">Z-D1-2</strain>
    </source>
</reference>
<dbReference type="InterPro" id="IPR036286">
    <property type="entry name" value="LexA/Signal_pep-like_sf"/>
</dbReference>
<feature type="domain" description="Peptidase S24/S26A/S26B/S26C" evidence="1">
    <location>
        <begin position="147"/>
        <end position="205"/>
    </location>
</feature>
<dbReference type="EMBL" id="PYVU01000257">
    <property type="protein sequence ID" value="PTB92179.1"/>
    <property type="molecule type" value="Genomic_DNA"/>
</dbReference>
<name>A0A2T4DE92_9BACT</name>
<evidence type="ECO:0000313" key="2">
    <source>
        <dbReference type="EMBL" id="PTB92179.1"/>
    </source>
</evidence>
<sequence length="274" mass="31524">MKETVNQRFNKAVNYLLETKRANNKKQIAESLEVSPSYFTEILKERLKISGDLLQIFLNKWQIDPNFIFGNSDQILGIERYEDMASAKEPFHQYKHQPQEAKKFPKADASNSVKIPMVSIEGQQAYLSNHKDSDYIQTLPSYSIPTLSSKLTRAFEVDGNSMAPTITHGDVIFTEWIESLQDIIDDTVYVIVSKKDGILVRRIVDINQELDYILTKADAVINKRQYPDLKLALTDILELWKAKMFLSANFTNPKSLWERITNLEATVENLKKSE</sequence>
<dbReference type="Proteomes" id="UP000240608">
    <property type="component" value="Unassembled WGS sequence"/>
</dbReference>
<dbReference type="SUPFAM" id="SSF51306">
    <property type="entry name" value="LexA/Signal peptidase"/>
    <property type="match status" value="1"/>
</dbReference>
<evidence type="ECO:0000259" key="1">
    <source>
        <dbReference type="Pfam" id="PF00717"/>
    </source>
</evidence>
<accession>A0A2T4DE92</accession>
<comment type="caution">
    <text evidence="2">The sequence shown here is derived from an EMBL/GenBank/DDBJ whole genome shotgun (WGS) entry which is preliminary data.</text>
</comment>
<evidence type="ECO:0000313" key="3">
    <source>
        <dbReference type="Proteomes" id="UP000240608"/>
    </source>
</evidence>
<dbReference type="Pfam" id="PF00717">
    <property type="entry name" value="Peptidase_S24"/>
    <property type="match status" value="1"/>
</dbReference>
<dbReference type="InterPro" id="IPR015927">
    <property type="entry name" value="Peptidase_S24_S26A/B/C"/>
</dbReference>
<dbReference type="CDD" id="cd06462">
    <property type="entry name" value="Peptidase_S24_S26"/>
    <property type="match status" value="1"/>
</dbReference>
<dbReference type="Gene3D" id="2.10.109.10">
    <property type="entry name" value="Umud Fragment, subunit A"/>
    <property type="match status" value="1"/>
</dbReference>